<proteinExistence type="inferred from homology"/>
<comment type="pathway">
    <text evidence="9">Phospholipid metabolism; phosphatidylethanolamine biosynthesis; phosphatidylethanolamine from ethanolamine: step 2/3.</text>
</comment>
<comment type="pathway">
    <text evidence="1">Lipid metabolism.</text>
</comment>
<evidence type="ECO:0000256" key="11">
    <source>
        <dbReference type="ARBA" id="ARBA00031473"/>
    </source>
</evidence>
<dbReference type="PANTHER" id="PTHR45780:SF2">
    <property type="entry name" value="ETHANOLAMINE-PHOSPHATE CYTIDYLYLTRANSFERASE"/>
    <property type="match status" value="1"/>
</dbReference>
<keyword evidence="5" id="KW-0548">Nucleotidyltransferase</keyword>
<keyword evidence="4" id="KW-0808">Transferase</keyword>
<organism evidence="13 14">
    <name type="scientific">Perkinsus olseni</name>
    <name type="common">Perkinsus atlanticus</name>
    <dbReference type="NCBI Taxonomy" id="32597"/>
    <lineage>
        <taxon>Eukaryota</taxon>
        <taxon>Sar</taxon>
        <taxon>Alveolata</taxon>
        <taxon>Perkinsozoa</taxon>
        <taxon>Perkinsea</taxon>
        <taxon>Perkinsida</taxon>
        <taxon>Perkinsidae</taxon>
        <taxon>Perkinsus</taxon>
    </lineage>
</organism>
<keyword evidence="6" id="KW-0443">Lipid metabolism</keyword>
<dbReference type="GO" id="GO:0004306">
    <property type="term" value="F:ethanolamine-phosphate cytidylyltransferase activity"/>
    <property type="evidence" value="ECO:0007669"/>
    <property type="project" value="UniProtKB-EC"/>
</dbReference>
<dbReference type="InterPro" id="IPR014729">
    <property type="entry name" value="Rossmann-like_a/b/a_fold"/>
</dbReference>
<dbReference type="PANTHER" id="PTHR45780">
    <property type="entry name" value="ETHANOLAMINE-PHOSPHATE CYTIDYLYLTRANSFERASE"/>
    <property type="match status" value="1"/>
</dbReference>
<keyword evidence="3" id="KW-0444">Lipid biosynthesis</keyword>
<dbReference type="InterPro" id="IPR004821">
    <property type="entry name" value="Cyt_trans-like"/>
</dbReference>
<dbReference type="Gene3D" id="3.40.50.620">
    <property type="entry name" value="HUPs"/>
    <property type="match status" value="1"/>
</dbReference>
<evidence type="ECO:0000256" key="10">
    <source>
        <dbReference type="ARBA" id="ARBA00024221"/>
    </source>
</evidence>
<dbReference type="EMBL" id="JABANO010021770">
    <property type="protein sequence ID" value="KAF4726266.1"/>
    <property type="molecule type" value="Genomic_DNA"/>
</dbReference>
<evidence type="ECO:0000256" key="9">
    <source>
        <dbReference type="ARBA" id="ARBA00024191"/>
    </source>
</evidence>
<dbReference type="InterPro" id="IPR044608">
    <property type="entry name" value="Ect1/PCYT2"/>
</dbReference>
<gene>
    <name evidence="13" type="ORF">FOZ63_004986</name>
</gene>
<dbReference type="Pfam" id="PF01467">
    <property type="entry name" value="CTP_transf_like"/>
    <property type="match status" value="1"/>
</dbReference>
<dbReference type="GO" id="GO:0006646">
    <property type="term" value="P:phosphatidylethanolamine biosynthetic process"/>
    <property type="evidence" value="ECO:0007669"/>
    <property type="project" value="InterPro"/>
</dbReference>
<evidence type="ECO:0000256" key="1">
    <source>
        <dbReference type="ARBA" id="ARBA00005189"/>
    </source>
</evidence>
<keyword evidence="7" id="KW-0594">Phospholipid biosynthesis</keyword>
<comment type="similarity">
    <text evidence="2">Belongs to the cytidylyltransferase family.</text>
</comment>
<dbReference type="EC" id="2.7.7.14" evidence="10"/>
<keyword evidence="8" id="KW-1208">Phospholipid metabolism</keyword>
<dbReference type="SUPFAM" id="SSF52374">
    <property type="entry name" value="Nucleotidylyl transferase"/>
    <property type="match status" value="1"/>
</dbReference>
<evidence type="ECO:0000256" key="3">
    <source>
        <dbReference type="ARBA" id="ARBA00022516"/>
    </source>
</evidence>
<evidence type="ECO:0000256" key="4">
    <source>
        <dbReference type="ARBA" id="ARBA00022679"/>
    </source>
</evidence>
<evidence type="ECO:0000256" key="2">
    <source>
        <dbReference type="ARBA" id="ARBA00010101"/>
    </source>
</evidence>
<dbReference type="Proteomes" id="UP000553632">
    <property type="component" value="Unassembled WGS sequence"/>
</dbReference>
<dbReference type="GO" id="GO:0005737">
    <property type="term" value="C:cytoplasm"/>
    <property type="evidence" value="ECO:0007669"/>
    <property type="project" value="TreeGrafter"/>
</dbReference>
<reference evidence="13 14" key="1">
    <citation type="submission" date="2020-04" db="EMBL/GenBank/DDBJ databases">
        <title>Perkinsus olseni comparative genomics.</title>
        <authorList>
            <person name="Bogema D.R."/>
        </authorList>
    </citation>
    <scope>NUCLEOTIDE SEQUENCE [LARGE SCALE GENOMIC DNA]</scope>
    <source>
        <strain evidence="13 14">ATCC PRA-207</strain>
    </source>
</reference>
<sequence>MEAVKGADYLLVGVRHDSSAKGETDSTVTSDGERALSLLSCRYVSDVILQAPERPSADFFRAFNISAVVVITNHPDFDPDESKFENAKGQAEIVKLTLPKGCVCTEELCQRVLVKRGAFEARNSKKVDPGVRMVTSNAQLRA</sequence>
<feature type="domain" description="Cytidyltransferase-like" evidence="12">
    <location>
        <begin position="4"/>
        <end position="96"/>
    </location>
</feature>
<evidence type="ECO:0000256" key="8">
    <source>
        <dbReference type="ARBA" id="ARBA00023264"/>
    </source>
</evidence>
<name>A0A7J6S166_PEROL</name>
<accession>A0A7J6S166</accession>
<keyword evidence="14" id="KW-1185">Reference proteome</keyword>
<evidence type="ECO:0000313" key="14">
    <source>
        <dbReference type="Proteomes" id="UP000553632"/>
    </source>
</evidence>
<evidence type="ECO:0000259" key="12">
    <source>
        <dbReference type="Pfam" id="PF01467"/>
    </source>
</evidence>
<dbReference type="OMA" id="CTEELCQ"/>
<evidence type="ECO:0000313" key="13">
    <source>
        <dbReference type="EMBL" id="KAF4726266.1"/>
    </source>
</evidence>
<evidence type="ECO:0000256" key="5">
    <source>
        <dbReference type="ARBA" id="ARBA00022695"/>
    </source>
</evidence>
<evidence type="ECO:0000256" key="6">
    <source>
        <dbReference type="ARBA" id="ARBA00023098"/>
    </source>
</evidence>
<comment type="caution">
    <text evidence="13">The sequence shown here is derived from an EMBL/GenBank/DDBJ whole genome shotgun (WGS) entry which is preliminary data.</text>
</comment>
<evidence type="ECO:0000256" key="7">
    <source>
        <dbReference type="ARBA" id="ARBA00023209"/>
    </source>
</evidence>
<dbReference type="AlphaFoldDB" id="A0A7J6S166"/>
<protein>
    <recommendedName>
        <fullName evidence="10">ethanolamine-phosphate cytidylyltransferase</fullName>
        <ecNumber evidence="10">2.7.7.14</ecNumber>
    </recommendedName>
    <alternativeName>
        <fullName evidence="11">CTP:phosphoethanolamine cytidylyltransferase</fullName>
    </alternativeName>
</protein>